<dbReference type="RefSeq" id="WP_425307758.1">
    <property type="nucleotide sequence ID" value="NZ_CP154795.1"/>
</dbReference>
<evidence type="ECO:0008006" key="3">
    <source>
        <dbReference type="Google" id="ProtNLM"/>
    </source>
</evidence>
<organism evidence="1 2">
    <name type="scientific">Ammonicoccus fulvus</name>
    <dbReference type="NCBI Taxonomy" id="3138240"/>
    <lineage>
        <taxon>Bacteria</taxon>
        <taxon>Bacillati</taxon>
        <taxon>Actinomycetota</taxon>
        <taxon>Actinomycetes</taxon>
        <taxon>Propionibacteriales</taxon>
        <taxon>Propionibacteriaceae</taxon>
        <taxon>Ammonicoccus</taxon>
    </lineage>
</organism>
<protein>
    <recommendedName>
        <fullName evidence="3">EcsC family protein</fullName>
    </recommendedName>
</protein>
<evidence type="ECO:0000313" key="2">
    <source>
        <dbReference type="Proteomes" id="UP001442841"/>
    </source>
</evidence>
<name>A0ABZ3FMJ5_9ACTN</name>
<evidence type="ECO:0000313" key="1">
    <source>
        <dbReference type="EMBL" id="XAN06324.1"/>
    </source>
</evidence>
<keyword evidence="2" id="KW-1185">Reference proteome</keyword>
<sequence length="241" mass="25194">MGLLDWLKPGRRETKREISVTRSALEEAHDPGEGSNAVTRLISSLLAVGIDGRGPFASASRLADKALKANNGNVDKAISSVVAKHVRGGAAGGFVTSLGGFVTMPVAVPANVFEFYVQATRMVGAIAHLRGYDVSRDEIRTAVLLTLVGNDATDALRESGVPVGALGGGAVTSLLVGRLPKSALMVINKAVGFRVLRSVGEKTLARFGRLVPVAGGVLGGALDGWLMRRIGKSARKEFPQR</sequence>
<reference evidence="1 2" key="1">
    <citation type="submission" date="2024-04" db="EMBL/GenBank/DDBJ databases">
        <title>Isolation of an actinomycete strain from pig manure.</title>
        <authorList>
            <person name="Gong T."/>
            <person name="Yu Z."/>
            <person name="An M."/>
            <person name="Wei C."/>
            <person name="Yang W."/>
            <person name="Liu L."/>
        </authorList>
    </citation>
    <scope>NUCLEOTIDE SEQUENCE [LARGE SCALE GENOMIC DNA]</scope>
    <source>
        <strain evidence="1 2">ZF39</strain>
    </source>
</reference>
<dbReference type="EMBL" id="CP154795">
    <property type="protein sequence ID" value="XAN06324.1"/>
    <property type="molecule type" value="Genomic_DNA"/>
</dbReference>
<gene>
    <name evidence="1" type="ORF">AADG42_03055</name>
</gene>
<dbReference type="Proteomes" id="UP001442841">
    <property type="component" value="Chromosome"/>
</dbReference>
<accession>A0ABZ3FMJ5</accession>
<proteinExistence type="predicted"/>